<evidence type="ECO:0008006" key="2">
    <source>
        <dbReference type="Google" id="ProtNLM"/>
    </source>
</evidence>
<reference evidence="1" key="1">
    <citation type="submission" date="2018-05" db="EMBL/GenBank/DDBJ databases">
        <authorList>
            <person name="Lanie J.A."/>
            <person name="Ng W.-L."/>
            <person name="Kazmierczak K.M."/>
            <person name="Andrzejewski T.M."/>
            <person name="Davidsen T.M."/>
            <person name="Wayne K.J."/>
            <person name="Tettelin H."/>
            <person name="Glass J.I."/>
            <person name="Rusch D."/>
            <person name="Podicherti R."/>
            <person name="Tsui H.-C.T."/>
            <person name="Winkler M.E."/>
        </authorList>
    </citation>
    <scope>NUCLEOTIDE SEQUENCE</scope>
</reference>
<dbReference type="PANTHER" id="PTHR30244">
    <property type="entry name" value="TRANSAMINASE"/>
    <property type="match status" value="1"/>
</dbReference>
<protein>
    <recommendedName>
        <fullName evidence="2">Lipopolysaccharide biosynthesis protein RfbH</fullName>
    </recommendedName>
</protein>
<evidence type="ECO:0000313" key="1">
    <source>
        <dbReference type="EMBL" id="SVD75877.1"/>
    </source>
</evidence>
<dbReference type="GO" id="GO:0000271">
    <property type="term" value="P:polysaccharide biosynthetic process"/>
    <property type="evidence" value="ECO:0007669"/>
    <property type="project" value="TreeGrafter"/>
</dbReference>
<proteinExistence type="predicted"/>
<dbReference type="Pfam" id="PF01041">
    <property type="entry name" value="DegT_DnrJ_EryC1"/>
    <property type="match status" value="1"/>
</dbReference>
<gene>
    <name evidence="1" type="ORF">METZ01_LOCUS428731</name>
</gene>
<dbReference type="AlphaFoldDB" id="A0A382XXM7"/>
<dbReference type="InterPro" id="IPR015422">
    <property type="entry name" value="PyrdxlP-dep_Trfase_small"/>
</dbReference>
<organism evidence="1">
    <name type="scientific">marine metagenome</name>
    <dbReference type="NCBI Taxonomy" id="408172"/>
    <lineage>
        <taxon>unclassified sequences</taxon>
        <taxon>metagenomes</taxon>
        <taxon>ecological metagenomes</taxon>
    </lineage>
</organism>
<accession>A0A382XXM7</accession>
<dbReference type="GO" id="GO:0030170">
    <property type="term" value="F:pyridoxal phosphate binding"/>
    <property type="evidence" value="ECO:0007669"/>
    <property type="project" value="TreeGrafter"/>
</dbReference>
<dbReference type="InterPro" id="IPR000653">
    <property type="entry name" value="DegT/StrS_aminotransferase"/>
</dbReference>
<dbReference type="PANTHER" id="PTHR30244:SF34">
    <property type="entry name" value="DTDP-4-AMINO-4,6-DIDEOXYGALACTOSE TRANSAMINASE"/>
    <property type="match status" value="1"/>
</dbReference>
<sequence>LKATDMQAAIGLAQFEKLPTFCARRRENFARLFSALKRHEDRIVLPKWLPEADPAWFGFPITVRTGTSRHALVRFLEDRKIETRMIFSGNVLRQPGFSGIPHRVVGELKNSDTVMNNTFFLGVYPGLTPTMLEYVIDSIDSFFARH</sequence>
<dbReference type="GO" id="GO:0008483">
    <property type="term" value="F:transaminase activity"/>
    <property type="evidence" value="ECO:0007669"/>
    <property type="project" value="TreeGrafter"/>
</dbReference>
<dbReference type="InterPro" id="IPR015424">
    <property type="entry name" value="PyrdxlP-dep_Trfase"/>
</dbReference>
<dbReference type="Gene3D" id="3.90.1150.10">
    <property type="entry name" value="Aspartate Aminotransferase, domain 1"/>
    <property type="match status" value="1"/>
</dbReference>
<name>A0A382XXM7_9ZZZZ</name>
<dbReference type="SUPFAM" id="SSF53383">
    <property type="entry name" value="PLP-dependent transferases"/>
    <property type="match status" value="1"/>
</dbReference>
<feature type="non-terminal residue" evidence="1">
    <location>
        <position position="1"/>
    </location>
</feature>
<dbReference type="EMBL" id="UINC01171351">
    <property type="protein sequence ID" value="SVD75877.1"/>
    <property type="molecule type" value="Genomic_DNA"/>
</dbReference>